<accession>D0MG56</accession>
<keyword evidence="1" id="KW-1133">Transmembrane helix</keyword>
<feature type="transmembrane region" description="Helical" evidence="1">
    <location>
        <begin position="51"/>
        <end position="70"/>
    </location>
</feature>
<dbReference type="InterPro" id="IPR022606">
    <property type="entry name" value="DUF2914"/>
</dbReference>
<dbReference type="Proteomes" id="UP000002221">
    <property type="component" value="Chromosome"/>
</dbReference>
<organism evidence="3 4">
    <name type="scientific">Rhodothermus marinus (strain ATCC 43812 / DSM 4252 / R-10)</name>
    <name type="common">Rhodothermus obamensis</name>
    <dbReference type="NCBI Taxonomy" id="518766"/>
    <lineage>
        <taxon>Bacteria</taxon>
        <taxon>Pseudomonadati</taxon>
        <taxon>Rhodothermota</taxon>
        <taxon>Rhodothermia</taxon>
        <taxon>Rhodothermales</taxon>
        <taxon>Rhodothermaceae</taxon>
        <taxon>Rhodothermus</taxon>
    </lineage>
</organism>
<dbReference type="OrthoDB" id="9779877at2"/>
<keyword evidence="1" id="KW-0472">Membrane</keyword>
<feature type="transmembrane region" description="Helical" evidence="1">
    <location>
        <begin position="21"/>
        <end position="39"/>
    </location>
</feature>
<dbReference type="Pfam" id="PF11141">
    <property type="entry name" value="DUF2914"/>
    <property type="match status" value="1"/>
</dbReference>
<feature type="transmembrane region" description="Helical" evidence="1">
    <location>
        <begin position="200"/>
        <end position="222"/>
    </location>
</feature>
<protein>
    <recommendedName>
        <fullName evidence="2">DUF2914 domain-containing protein</fullName>
    </recommendedName>
</protein>
<evidence type="ECO:0000256" key="1">
    <source>
        <dbReference type="SAM" id="Phobius"/>
    </source>
</evidence>
<keyword evidence="4" id="KW-1185">Reference proteome</keyword>
<evidence type="ECO:0000313" key="4">
    <source>
        <dbReference type="Proteomes" id="UP000002221"/>
    </source>
</evidence>
<feature type="transmembrane region" description="Helical" evidence="1">
    <location>
        <begin position="114"/>
        <end position="132"/>
    </location>
</feature>
<proteinExistence type="predicted"/>
<dbReference type="EMBL" id="CP001807">
    <property type="protein sequence ID" value="ACY47612.1"/>
    <property type="molecule type" value="Genomic_DNA"/>
</dbReference>
<keyword evidence="1" id="KW-0812">Transmembrane</keyword>
<feature type="domain" description="DUF2914" evidence="2">
    <location>
        <begin position="288"/>
        <end position="353"/>
    </location>
</feature>
<sequence>MGLTQRVQTLQQRLDARLGRFRHLLPAAFFLGGVTWDALTLRRIDAWLDNLILLGYLLILGIALALAVLVEHGKLAAPRLTRLRPYFPAVLQFFFGALFSAYVVFYFQSTTLPAHWLFFAGLVALLVANEFIHRRLLNLYVLLLLYTLASFTFFVFFVPVVLRRMNDLIFALSGLLSLVPVGLLVHLFRRRGVVHGRQAATLLGSALALVLVLNGLYVLNWIPPVPLALREGGVYHHVRREGDVYILHYEPAPWYRFWQRVSPRFHYTEGDTVFCFAAIFAPTQLRTGVQHVWQRYDPTRRAWITQDAIAYAVVGGRDNGYRGYTFKRHVQPGRWRVEVRTETGRLLGRIPFELVPAERPPLLHLRRYE</sequence>
<feature type="transmembrane region" description="Helical" evidence="1">
    <location>
        <begin position="139"/>
        <end position="162"/>
    </location>
</feature>
<dbReference type="KEGG" id="rmr:Rmar_0714"/>
<evidence type="ECO:0000259" key="2">
    <source>
        <dbReference type="Pfam" id="PF11141"/>
    </source>
</evidence>
<evidence type="ECO:0000313" key="3">
    <source>
        <dbReference type="EMBL" id="ACY47612.1"/>
    </source>
</evidence>
<feature type="transmembrane region" description="Helical" evidence="1">
    <location>
        <begin position="168"/>
        <end position="188"/>
    </location>
</feature>
<feature type="transmembrane region" description="Helical" evidence="1">
    <location>
        <begin position="90"/>
        <end position="108"/>
    </location>
</feature>
<dbReference type="STRING" id="518766.Rmar_0714"/>
<dbReference type="HOGENOM" id="CLU_051181_0_0_10"/>
<reference evidence="3 4" key="1">
    <citation type="journal article" date="2009" name="Stand. Genomic Sci.">
        <title>Complete genome sequence of Rhodothermus marinus type strain (R-10).</title>
        <authorList>
            <person name="Nolan M."/>
            <person name="Tindall B.J."/>
            <person name="Pomrenke H."/>
            <person name="Lapidus A."/>
            <person name="Copeland A."/>
            <person name="Glavina Del Rio T."/>
            <person name="Lucas S."/>
            <person name="Chen F."/>
            <person name="Tice H."/>
            <person name="Cheng J.F."/>
            <person name="Saunders E."/>
            <person name="Han C."/>
            <person name="Bruce D."/>
            <person name="Goodwin L."/>
            <person name="Chain P."/>
            <person name="Pitluck S."/>
            <person name="Ovchinikova G."/>
            <person name="Pati A."/>
            <person name="Ivanova N."/>
            <person name="Mavromatis K."/>
            <person name="Chen A."/>
            <person name="Palaniappan K."/>
            <person name="Land M."/>
            <person name="Hauser L."/>
            <person name="Chang Y.J."/>
            <person name="Jeffries C.D."/>
            <person name="Brettin T."/>
            <person name="Goker M."/>
            <person name="Bristow J."/>
            <person name="Eisen J.A."/>
            <person name="Markowitz V."/>
            <person name="Hugenholtz P."/>
            <person name="Kyrpides N.C."/>
            <person name="Klenk H.P."/>
            <person name="Detter J.C."/>
        </authorList>
    </citation>
    <scope>NUCLEOTIDE SEQUENCE [LARGE SCALE GENOMIC DNA]</scope>
    <source>
        <strain evidence="4">ATCC 43812 / DSM 4252 / R-10</strain>
    </source>
</reference>
<dbReference type="AlphaFoldDB" id="D0MG56"/>
<gene>
    <name evidence="3" type="ordered locus">Rmar_0714</name>
</gene>
<dbReference type="RefSeq" id="WP_012843224.1">
    <property type="nucleotide sequence ID" value="NC_013501.1"/>
</dbReference>
<dbReference type="eggNOG" id="ENOG502Z8V3">
    <property type="taxonomic scope" value="Bacteria"/>
</dbReference>
<name>D0MG56_RHOM4</name>